<dbReference type="AlphaFoldDB" id="A0A0B0N365"/>
<proteinExistence type="predicted"/>
<evidence type="ECO:0000313" key="2">
    <source>
        <dbReference type="Proteomes" id="UP000032142"/>
    </source>
</evidence>
<name>A0A0B0N365_GOSAR</name>
<comment type="caution">
    <text evidence="1">The sequence shown here is derived from an EMBL/GenBank/DDBJ whole genome shotgun (WGS) entry which is preliminary data.</text>
</comment>
<reference evidence="2" key="1">
    <citation type="submission" date="2014-09" db="EMBL/GenBank/DDBJ databases">
        <authorList>
            <person name="Mudge J."/>
            <person name="Ramaraj T."/>
            <person name="Lindquist I.E."/>
            <person name="Bharti A.K."/>
            <person name="Sundararajan A."/>
            <person name="Cameron C.T."/>
            <person name="Woodward J.E."/>
            <person name="May G.D."/>
            <person name="Brubaker C."/>
            <person name="Broadhvest J."/>
            <person name="Wilkins T.A."/>
        </authorList>
    </citation>
    <scope>NUCLEOTIDE SEQUENCE</scope>
    <source>
        <strain evidence="2">cv. AKA8401</strain>
    </source>
</reference>
<dbReference type="Proteomes" id="UP000032142">
    <property type="component" value="Unassembled WGS sequence"/>
</dbReference>
<gene>
    <name evidence="1" type="ORF">F383_30929</name>
</gene>
<accession>A0A0B0N365</accession>
<sequence>MAYRIEYEISEKVSTKFRHPKSPVRTIGIVRIHMS</sequence>
<evidence type="ECO:0000313" key="1">
    <source>
        <dbReference type="EMBL" id="KHG05641.1"/>
    </source>
</evidence>
<organism evidence="1 2">
    <name type="scientific">Gossypium arboreum</name>
    <name type="common">Tree cotton</name>
    <name type="synonym">Gossypium nanking</name>
    <dbReference type="NCBI Taxonomy" id="29729"/>
    <lineage>
        <taxon>Eukaryota</taxon>
        <taxon>Viridiplantae</taxon>
        <taxon>Streptophyta</taxon>
        <taxon>Embryophyta</taxon>
        <taxon>Tracheophyta</taxon>
        <taxon>Spermatophyta</taxon>
        <taxon>Magnoliopsida</taxon>
        <taxon>eudicotyledons</taxon>
        <taxon>Gunneridae</taxon>
        <taxon>Pentapetalae</taxon>
        <taxon>rosids</taxon>
        <taxon>malvids</taxon>
        <taxon>Malvales</taxon>
        <taxon>Malvaceae</taxon>
        <taxon>Malvoideae</taxon>
        <taxon>Gossypium</taxon>
    </lineage>
</organism>
<protein>
    <submittedName>
        <fullName evidence="1">Uncharacterized protein</fullName>
    </submittedName>
</protein>
<dbReference type="EMBL" id="JRRC01434631">
    <property type="protein sequence ID" value="KHG05641.1"/>
    <property type="molecule type" value="Genomic_DNA"/>
</dbReference>
<keyword evidence="2" id="KW-1185">Reference proteome</keyword>